<dbReference type="RefSeq" id="XP_049143064.1">
    <property type="nucleotide sequence ID" value="XM_049285921.1"/>
</dbReference>
<keyword evidence="3" id="KW-1185">Reference proteome</keyword>
<gene>
    <name evidence="2" type="ORF">CLUP02_06924</name>
</gene>
<keyword evidence="1" id="KW-0472">Membrane</keyword>
<evidence type="ECO:0000313" key="2">
    <source>
        <dbReference type="EMBL" id="UQC81438.1"/>
    </source>
</evidence>
<dbReference type="EMBL" id="CP019475">
    <property type="protein sequence ID" value="UQC81438.1"/>
    <property type="molecule type" value="Genomic_DNA"/>
</dbReference>
<keyword evidence="1" id="KW-0812">Transmembrane</keyword>
<feature type="transmembrane region" description="Helical" evidence="1">
    <location>
        <begin position="32"/>
        <end position="50"/>
    </location>
</feature>
<evidence type="ECO:0000256" key="1">
    <source>
        <dbReference type="SAM" id="Phobius"/>
    </source>
</evidence>
<evidence type="ECO:0000313" key="3">
    <source>
        <dbReference type="Proteomes" id="UP000830671"/>
    </source>
</evidence>
<accession>A0A9Q8SQK1</accession>
<feature type="transmembrane region" description="Helical" evidence="1">
    <location>
        <begin position="70"/>
        <end position="90"/>
    </location>
</feature>
<dbReference type="GeneID" id="73340931"/>
<sequence length="143" mass="15359">MFSNISSKDDACLTPAEDYSVPYPPFYVSDRGTLLGILLAGSYVLARFLFEEVRNRRHVCCIGLGANDRVVEHVLAIVISGIALATVYVAVLGPALSALVVLELAAAVVLPAACLRPSSSLEVLVVKSANRRRDTCRFPKSLP</sequence>
<organism evidence="2 3">
    <name type="scientific">Colletotrichum lupini</name>
    <dbReference type="NCBI Taxonomy" id="145971"/>
    <lineage>
        <taxon>Eukaryota</taxon>
        <taxon>Fungi</taxon>
        <taxon>Dikarya</taxon>
        <taxon>Ascomycota</taxon>
        <taxon>Pezizomycotina</taxon>
        <taxon>Sordariomycetes</taxon>
        <taxon>Hypocreomycetidae</taxon>
        <taxon>Glomerellales</taxon>
        <taxon>Glomerellaceae</taxon>
        <taxon>Colletotrichum</taxon>
        <taxon>Colletotrichum acutatum species complex</taxon>
    </lineage>
</organism>
<keyword evidence="1" id="KW-1133">Transmembrane helix</keyword>
<dbReference type="KEGG" id="clup:CLUP02_06924"/>
<dbReference type="Proteomes" id="UP000830671">
    <property type="component" value="Chromosome 3"/>
</dbReference>
<name>A0A9Q8SQK1_9PEZI</name>
<dbReference type="AlphaFoldDB" id="A0A9Q8SQK1"/>
<protein>
    <submittedName>
        <fullName evidence="2">Uncharacterized protein</fullName>
    </submittedName>
</protein>
<reference evidence="2" key="1">
    <citation type="journal article" date="2021" name="Mol. Plant Microbe Interact.">
        <title>Complete Genome Sequence of the Plant-Pathogenic Fungus Colletotrichum lupini.</title>
        <authorList>
            <person name="Baroncelli R."/>
            <person name="Pensec F."/>
            <person name="Da Lio D."/>
            <person name="Boufleur T."/>
            <person name="Vicente I."/>
            <person name="Sarrocco S."/>
            <person name="Picot A."/>
            <person name="Baraldi E."/>
            <person name="Sukno S."/>
            <person name="Thon M."/>
            <person name="Le Floch G."/>
        </authorList>
    </citation>
    <scope>NUCLEOTIDE SEQUENCE</scope>
    <source>
        <strain evidence="2">IMI 504893</strain>
    </source>
</reference>
<proteinExistence type="predicted"/>